<dbReference type="AlphaFoldDB" id="A0A4U1JDR7"/>
<protein>
    <recommendedName>
        <fullName evidence="5">Alanine racemase</fullName>
        <ecNumber evidence="5">5.1.1.1</ecNumber>
    </recommendedName>
</protein>
<organism evidence="9 10">
    <name type="scientific">Polyangium fumosum</name>
    <dbReference type="NCBI Taxonomy" id="889272"/>
    <lineage>
        <taxon>Bacteria</taxon>
        <taxon>Pseudomonadati</taxon>
        <taxon>Myxococcota</taxon>
        <taxon>Polyangia</taxon>
        <taxon>Polyangiales</taxon>
        <taxon>Polyangiaceae</taxon>
        <taxon>Polyangium</taxon>
    </lineage>
</organism>
<evidence type="ECO:0000256" key="6">
    <source>
        <dbReference type="PIRSR" id="PIRSR600821-50"/>
    </source>
</evidence>
<dbReference type="GO" id="GO:0008784">
    <property type="term" value="F:alanine racemase activity"/>
    <property type="evidence" value="ECO:0007669"/>
    <property type="project" value="UniProtKB-UniRule"/>
</dbReference>
<keyword evidence="10" id="KW-1185">Reference proteome</keyword>
<dbReference type="PANTHER" id="PTHR30511:SF0">
    <property type="entry name" value="ALANINE RACEMASE, CATABOLIC-RELATED"/>
    <property type="match status" value="1"/>
</dbReference>
<dbReference type="FunFam" id="3.20.20.10:FF:000002">
    <property type="entry name" value="Alanine racemase"/>
    <property type="match status" value="1"/>
</dbReference>
<feature type="active site" description="Proton acceptor; specific for L-alanine" evidence="5">
    <location>
        <position position="268"/>
    </location>
</feature>
<dbReference type="SUPFAM" id="SSF51419">
    <property type="entry name" value="PLP-binding barrel"/>
    <property type="match status" value="1"/>
</dbReference>
<dbReference type="EC" id="5.1.1.1" evidence="5"/>
<dbReference type="Pfam" id="PF01168">
    <property type="entry name" value="Ala_racemase_N"/>
    <property type="match status" value="1"/>
</dbReference>
<comment type="pathway">
    <text evidence="5">Amino-acid biosynthesis; D-alanine biosynthesis; D-alanine from L-alanine: step 1/1.</text>
</comment>
<dbReference type="Pfam" id="PF00842">
    <property type="entry name" value="Ala_racemase_C"/>
    <property type="match status" value="1"/>
</dbReference>
<dbReference type="InterPro" id="IPR001608">
    <property type="entry name" value="Ala_racemase_N"/>
</dbReference>
<gene>
    <name evidence="9" type="primary">alr</name>
    <name evidence="9" type="ORF">E8A74_18270</name>
</gene>
<evidence type="ECO:0000256" key="3">
    <source>
        <dbReference type="ARBA" id="ARBA00022898"/>
    </source>
</evidence>
<feature type="active site" description="Proton acceptor; specific for D-alanine" evidence="5">
    <location>
        <position position="38"/>
    </location>
</feature>
<dbReference type="Gene3D" id="3.20.20.10">
    <property type="entry name" value="Alanine racemase"/>
    <property type="match status" value="1"/>
</dbReference>
<evidence type="ECO:0000256" key="7">
    <source>
        <dbReference type="PIRSR" id="PIRSR600821-52"/>
    </source>
</evidence>
<evidence type="ECO:0000256" key="2">
    <source>
        <dbReference type="ARBA" id="ARBA00001933"/>
    </source>
</evidence>
<dbReference type="Proteomes" id="UP000309215">
    <property type="component" value="Unassembled WGS sequence"/>
</dbReference>
<dbReference type="InterPro" id="IPR020622">
    <property type="entry name" value="Ala_racemase_pyridoxalP-BS"/>
</dbReference>
<dbReference type="NCBIfam" id="TIGR00492">
    <property type="entry name" value="alr"/>
    <property type="match status" value="1"/>
</dbReference>
<dbReference type="PANTHER" id="PTHR30511">
    <property type="entry name" value="ALANINE RACEMASE"/>
    <property type="match status" value="1"/>
</dbReference>
<comment type="function">
    <text evidence="5">Catalyzes the interconversion of L-alanine and D-alanine. May also act on other amino acids.</text>
</comment>
<sequence>MRPTRAEVNLAHLRHNYRVLEKMFGDGKTKPAIWGVLKADAYGHGSAAVARTLERAGMPGLCVALLEEAIELRDAGIRVPILVMGGYYGPRREGLEEILARDLVPVVYDAGQIERIATLARYESEGRPVRVHLKVDTGMGRLGVTMSELDDVLDAFDGRPEVQLDGLMTHLACADGDDLGPTMEQLARFAEARGRVRARGFSPRFVHAANSAGAMRLSEARFDAVRPGVALFGVSPVPGLAPELKPVIRVRTEVVALRTVEAGEPIGYGYTWRAPRRSVIATVPMGYADGLDRKLSNRGHALVRGRRVPMVGTMSMDLTMLDMTEIPGARISDEVVFLGQQEGALGRDVITAEEIAETTGTIPWEVLTSISRRVPRFYREP</sequence>
<evidence type="ECO:0000256" key="5">
    <source>
        <dbReference type="HAMAP-Rule" id="MF_01201"/>
    </source>
</evidence>
<dbReference type="GO" id="GO:0030632">
    <property type="term" value="P:D-alanine biosynthetic process"/>
    <property type="evidence" value="ECO:0007669"/>
    <property type="project" value="UniProtKB-UniRule"/>
</dbReference>
<evidence type="ECO:0000313" key="9">
    <source>
        <dbReference type="EMBL" id="TKD07391.1"/>
    </source>
</evidence>
<dbReference type="InterPro" id="IPR029066">
    <property type="entry name" value="PLP-binding_barrel"/>
</dbReference>
<evidence type="ECO:0000256" key="1">
    <source>
        <dbReference type="ARBA" id="ARBA00000316"/>
    </source>
</evidence>
<keyword evidence="3 5" id="KW-0663">Pyridoxal phosphate</keyword>
<feature type="modified residue" description="N6-(pyridoxal phosphate)lysine" evidence="5 6">
    <location>
        <position position="38"/>
    </location>
</feature>
<accession>A0A4U1JDR7</accession>
<comment type="cofactor">
    <cofactor evidence="2 5 6">
        <name>pyridoxal 5'-phosphate</name>
        <dbReference type="ChEBI" id="CHEBI:597326"/>
    </cofactor>
</comment>
<proteinExistence type="inferred from homology"/>
<dbReference type="Gene3D" id="2.40.37.10">
    <property type="entry name" value="Lyase, Ornithine Decarboxylase, Chain A, domain 1"/>
    <property type="match status" value="1"/>
</dbReference>
<dbReference type="OrthoDB" id="9813814at2"/>
<dbReference type="UniPathway" id="UPA00042">
    <property type="reaction ID" value="UER00497"/>
</dbReference>
<dbReference type="SMART" id="SM01005">
    <property type="entry name" value="Ala_racemase_C"/>
    <property type="match status" value="1"/>
</dbReference>
<dbReference type="HAMAP" id="MF_01201">
    <property type="entry name" value="Ala_racemase"/>
    <property type="match status" value="1"/>
</dbReference>
<dbReference type="PROSITE" id="PS00395">
    <property type="entry name" value="ALANINE_RACEMASE"/>
    <property type="match status" value="1"/>
</dbReference>
<comment type="caution">
    <text evidence="9">The sequence shown here is derived from an EMBL/GenBank/DDBJ whole genome shotgun (WGS) entry which is preliminary data.</text>
</comment>
<dbReference type="EMBL" id="SSMQ01000017">
    <property type="protein sequence ID" value="TKD07391.1"/>
    <property type="molecule type" value="Genomic_DNA"/>
</dbReference>
<comment type="similarity">
    <text evidence="5">Belongs to the alanine racemase family.</text>
</comment>
<dbReference type="InterPro" id="IPR000821">
    <property type="entry name" value="Ala_racemase"/>
</dbReference>
<reference evidence="9 10" key="1">
    <citation type="submission" date="2019-04" db="EMBL/GenBank/DDBJ databases">
        <authorList>
            <person name="Li Y."/>
            <person name="Wang J."/>
        </authorList>
    </citation>
    <scope>NUCLEOTIDE SEQUENCE [LARGE SCALE GENOMIC DNA]</scope>
    <source>
        <strain evidence="9 10">DSM 14668</strain>
    </source>
</reference>
<dbReference type="PRINTS" id="PR00992">
    <property type="entry name" value="ALARACEMASE"/>
</dbReference>
<keyword evidence="4 5" id="KW-0413">Isomerase</keyword>
<dbReference type="GO" id="GO:0005829">
    <property type="term" value="C:cytosol"/>
    <property type="evidence" value="ECO:0007669"/>
    <property type="project" value="TreeGrafter"/>
</dbReference>
<dbReference type="InterPro" id="IPR009006">
    <property type="entry name" value="Ala_racemase/Decarboxylase_C"/>
</dbReference>
<evidence type="ECO:0000259" key="8">
    <source>
        <dbReference type="SMART" id="SM01005"/>
    </source>
</evidence>
<feature type="binding site" evidence="5 7">
    <location>
        <position position="141"/>
    </location>
    <ligand>
        <name>substrate</name>
    </ligand>
</feature>
<name>A0A4U1JDR7_9BACT</name>
<dbReference type="InterPro" id="IPR011079">
    <property type="entry name" value="Ala_racemase_C"/>
</dbReference>
<evidence type="ECO:0000313" key="10">
    <source>
        <dbReference type="Proteomes" id="UP000309215"/>
    </source>
</evidence>
<dbReference type="GO" id="GO:0030170">
    <property type="term" value="F:pyridoxal phosphate binding"/>
    <property type="evidence" value="ECO:0007669"/>
    <property type="project" value="UniProtKB-UniRule"/>
</dbReference>
<comment type="catalytic activity">
    <reaction evidence="1 5">
        <text>L-alanine = D-alanine</text>
        <dbReference type="Rhea" id="RHEA:20249"/>
        <dbReference type="ChEBI" id="CHEBI:57416"/>
        <dbReference type="ChEBI" id="CHEBI:57972"/>
        <dbReference type="EC" id="5.1.1.1"/>
    </reaction>
</comment>
<dbReference type="SUPFAM" id="SSF50621">
    <property type="entry name" value="Alanine racemase C-terminal domain-like"/>
    <property type="match status" value="1"/>
</dbReference>
<dbReference type="CDD" id="cd00430">
    <property type="entry name" value="PLPDE_III_AR"/>
    <property type="match status" value="1"/>
</dbReference>
<dbReference type="RefSeq" id="WP_136930307.1">
    <property type="nucleotide sequence ID" value="NZ_SSMQ01000017.1"/>
</dbReference>
<evidence type="ECO:0000256" key="4">
    <source>
        <dbReference type="ARBA" id="ARBA00023235"/>
    </source>
</evidence>
<feature type="domain" description="Alanine racemase C-terminal" evidence="8">
    <location>
        <begin position="247"/>
        <end position="379"/>
    </location>
</feature>
<feature type="binding site" evidence="5 7">
    <location>
        <position position="316"/>
    </location>
    <ligand>
        <name>substrate</name>
    </ligand>
</feature>